<dbReference type="InterPro" id="IPR029063">
    <property type="entry name" value="SAM-dependent_MTases_sf"/>
</dbReference>
<protein>
    <submittedName>
        <fullName evidence="6">Class I SAM-dependent RNA methyltransferase</fullName>
    </submittedName>
</protein>
<keyword evidence="3 4" id="KW-0949">S-adenosyl-L-methionine</keyword>
<dbReference type="InterPro" id="IPR012340">
    <property type="entry name" value="NA-bd_OB-fold"/>
</dbReference>
<keyword evidence="1 4" id="KW-0489">Methyltransferase</keyword>
<gene>
    <name evidence="6" type="ORF">F8O05_00295</name>
</gene>
<dbReference type="GO" id="GO:0070041">
    <property type="term" value="F:rRNA (uridine-C5-)-methyltransferase activity"/>
    <property type="evidence" value="ECO:0007669"/>
    <property type="project" value="TreeGrafter"/>
</dbReference>
<dbReference type="Pfam" id="PF05958">
    <property type="entry name" value="tRNA_U5-meth_tr"/>
    <property type="match status" value="1"/>
</dbReference>
<accession>A0A7J5BGJ8</accession>
<sequence length="424" mass="45664">MTESNASSPELAEGDIVELTVGEVAHGGIFVARHSSGRVVFVSDALPGERVRAQVTEIKKRHARAETLQVLEASPERLEHVWAEADVSRDPAERPGGAEFGHTSVAFGRELKRRVLADALSRFGGVEPDFEVVGLGDDDATRGCGWRTRVTLHVDEAGRVGPFAARSHDVVRVGSLPLAYADIDELAQQIIAKGHRGPGRIDFVAPADSEVRMRARVKGTSTRKPELLTERVGEREFTVSEDGFWQVHRLAAATLYEAVREAIDPEHFDAEAQHYDLFGGVGLLAAAVAELAGADARVESVEAAAVATELALRNLSEWSGATAKTGRVDRYLQGVLEGGADALAASRAGTVVLDPPRSGARADVIEPLVVLGPQQIIYVACDPVALGRDTGLLRERGYELTRLRSYDLFPNTHHVEAVATFLRA</sequence>
<dbReference type="PROSITE" id="PS50926">
    <property type="entry name" value="TRAM"/>
    <property type="match status" value="1"/>
</dbReference>
<dbReference type="PANTHER" id="PTHR11061:SF30">
    <property type="entry name" value="TRNA (URACIL(54)-C(5))-METHYLTRANSFERASE"/>
    <property type="match status" value="1"/>
</dbReference>
<proteinExistence type="inferred from homology"/>
<feature type="binding site" evidence="4">
    <location>
        <position position="278"/>
    </location>
    <ligand>
        <name>S-adenosyl-L-methionine</name>
        <dbReference type="ChEBI" id="CHEBI:59789"/>
    </ligand>
</feature>
<reference evidence="6 7" key="1">
    <citation type="submission" date="2019-09" db="EMBL/GenBank/DDBJ databases">
        <title>Phylogeny of genus Pseudoclavibacter and closely related genus.</title>
        <authorList>
            <person name="Li Y."/>
        </authorList>
    </citation>
    <scope>NUCLEOTIDE SEQUENCE [LARGE SCALE GENOMIC DNA]</scope>
    <source>
        <strain evidence="6 7">KCTC 13959</strain>
    </source>
</reference>
<keyword evidence="7" id="KW-1185">Reference proteome</keyword>
<dbReference type="AlphaFoldDB" id="A0A7J5BGJ8"/>
<dbReference type="Proteomes" id="UP000433493">
    <property type="component" value="Unassembled WGS sequence"/>
</dbReference>
<comment type="caution">
    <text evidence="6">The sequence shown here is derived from an EMBL/GenBank/DDBJ whole genome shotgun (WGS) entry which is preliminary data.</text>
</comment>
<dbReference type="InterPro" id="IPR002792">
    <property type="entry name" value="TRAM_dom"/>
</dbReference>
<dbReference type="PROSITE" id="PS51687">
    <property type="entry name" value="SAM_MT_RNA_M5U"/>
    <property type="match status" value="1"/>
</dbReference>
<organism evidence="6 7">
    <name type="scientific">Gulosibacter chungangensis</name>
    <dbReference type="NCBI Taxonomy" id="979746"/>
    <lineage>
        <taxon>Bacteria</taxon>
        <taxon>Bacillati</taxon>
        <taxon>Actinomycetota</taxon>
        <taxon>Actinomycetes</taxon>
        <taxon>Micrococcales</taxon>
        <taxon>Microbacteriaceae</taxon>
        <taxon>Gulosibacter</taxon>
    </lineage>
</organism>
<evidence type="ECO:0000256" key="1">
    <source>
        <dbReference type="ARBA" id="ARBA00022603"/>
    </source>
</evidence>
<dbReference type="GO" id="GO:0070475">
    <property type="term" value="P:rRNA base methylation"/>
    <property type="evidence" value="ECO:0007669"/>
    <property type="project" value="TreeGrafter"/>
</dbReference>
<keyword evidence="2 4" id="KW-0808">Transferase</keyword>
<dbReference type="OrthoDB" id="9804590at2"/>
<feature type="active site" description="Nucleophile" evidence="4">
    <location>
        <position position="381"/>
    </location>
</feature>
<dbReference type="PANTHER" id="PTHR11061">
    <property type="entry name" value="RNA M5U METHYLTRANSFERASE"/>
    <property type="match status" value="1"/>
</dbReference>
<dbReference type="EMBL" id="WBKB01000001">
    <property type="protein sequence ID" value="KAB1644760.1"/>
    <property type="molecule type" value="Genomic_DNA"/>
</dbReference>
<comment type="similarity">
    <text evidence="4">Belongs to the class I-like SAM-binding methyltransferase superfamily. RNA M5U methyltransferase family.</text>
</comment>
<dbReference type="Pfam" id="PF01938">
    <property type="entry name" value="TRAM"/>
    <property type="match status" value="1"/>
</dbReference>
<evidence type="ECO:0000256" key="4">
    <source>
        <dbReference type="PROSITE-ProRule" id="PRU01024"/>
    </source>
</evidence>
<dbReference type="InterPro" id="IPR010280">
    <property type="entry name" value="U5_MeTrfase_fam"/>
</dbReference>
<evidence type="ECO:0000256" key="3">
    <source>
        <dbReference type="ARBA" id="ARBA00022691"/>
    </source>
</evidence>
<dbReference type="Gene3D" id="2.40.50.140">
    <property type="entry name" value="Nucleic acid-binding proteins"/>
    <property type="match status" value="1"/>
</dbReference>
<feature type="binding site" evidence="4">
    <location>
        <position position="246"/>
    </location>
    <ligand>
        <name>S-adenosyl-L-methionine</name>
        <dbReference type="ChEBI" id="CHEBI:59789"/>
    </ligand>
</feature>
<dbReference type="Gene3D" id="3.40.50.150">
    <property type="entry name" value="Vaccinia Virus protein VP39"/>
    <property type="match status" value="1"/>
</dbReference>
<evidence type="ECO:0000313" key="6">
    <source>
        <dbReference type="EMBL" id="KAB1644760.1"/>
    </source>
</evidence>
<dbReference type="RefSeq" id="WP_158050765.1">
    <property type="nucleotide sequence ID" value="NZ_WBKB01000001.1"/>
</dbReference>
<feature type="binding site" evidence="4">
    <location>
        <position position="302"/>
    </location>
    <ligand>
        <name>S-adenosyl-L-methionine</name>
        <dbReference type="ChEBI" id="CHEBI:59789"/>
    </ligand>
</feature>
<evidence type="ECO:0000259" key="5">
    <source>
        <dbReference type="PROSITE" id="PS50926"/>
    </source>
</evidence>
<dbReference type="SUPFAM" id="SSF53335">
    <property type="entry name" value="S-adenosyl-L-methionine-dependent methyltransferases"/>
    <property type="match status" value="1"/>
</dbReference>
<feature type="binding site" evidence="4">
    <location>
        <position position="354"/>
    </location>
    <ligand>
        <name>S-adenosyl-L-methionine</name>
        <dbReference type="ChEBI" id="CHEBI:59789"/>
    </ligand>
</feature>
<name>A0A7J5BGJ8_9MICO</name>
<dbReference type="SUPFAM" id="SSF50249">
    <property type="entry name" value="Nucleic acid-binding proteins"/>
    <property type="match status" value="1"/>
</dbReference>
<evidence type="ECO:0000256" key="2">
    <source>
        <dbReference type="ARBA" id="ARBA00022679"/>
    </source>
</evidence>
<evidence type="ECO:0000313" key="7">
    <source>
        <dbReference type="Proteomes" id="UP000433493"/>
    </source>
</evidence>
<feature type="domain" description="TRAM" evidence="5">
    <location>
        <begin position="10"/>
        <end position="69"/>
    </location>
</feature>